<dbReference type="InterPro" id="IPR052974">
    <property type="entry name" value="GH79_Enzymes"/>
</dbReference>
<dbReference type="AlphaFoldDB" id="A0A9P3PSA8"/>
<evidence type="ECO:0000256" key="1">
    <source>
        <dbReference type="SAM" id="SignalP"/>
    </source>
</evidence>
<dbReference type="Proteomes" id="UP001063166">
    <property type="component" value="Unassembled WGS sequence"/>
</dbReference>
<sequence>MARFSALKIYVLASILSTVHAVDVSVPLLAGPSTPKVSGSLISLSIEGDRWTDWTGTTSRNNFFFNTLDNLKQITREPPHIRIGANSEDHTNFRQDTHFAQTVFPPYTPVVPYPEATNITVGDSYYATTRFLPPDTHVTWGVNLGSNNITAAVLETRSIVKAFSSPEIKRAGIVLDYLEMGNEPDLYKNNGLRAKNYTSAQWVDDWLRFARNVSAAAGLSPTSHTKFLGASFAGSSHTTTGFSPQAAFAAGLLTGPGKLISTISQHRYSGSFCAGNGGLLQDLMTKSTIRGNLTIFVPDIQATFAQGLDYILGETNSYACHGAPGVSNTAGAALWALDYALFATQLKISRVFFHVGVGFKYSMIQPVTLTRSTLDGSPLPAPLPPHVQPQYYAAIIAAEAIGKTCNAQVLELSINHPQIAGYAFYEHGFLARAVFINSKAYLPESTNRTSVHLDLNFAAARYKIPPMMTVKRLVIGRATDASGVTWGGQTYETSNGRVGGHLKVEHKPIAQGLDIQETEAVLVSFH</sequence>
<protein>
    <submittedName>
        <fullName evidence="3">Glycosyl hydrolase family 79 C-terminal beta domain</fullName>
    </submittedName>
</protein>
<dbReference type="EMBL" id="BRPK01000008">
    <property type="protein sequence ID" value="GLB40604.1"/>
    <property type="molecule type" value="Genomic_DNA"/>
</dbReference>
<keyword evidence="4" id="KW-1185">Reference proteome</keyword>
<keyword evidence="1" id="KW-0732">Signal</keyword>
<dbReference type="InterPro" id="IPR031728">
    <property type="entry name" value="GlcAase_C"/>
</dbReference>
<dbReference type="PANTHER" id="PTHR36183:SF2">
    <property type="entry name" value="BETA-GLUCURONIDASE C-TERMINAL DOMAIN-CONTAINING PROTEIN"/>
    <property type="match status" value="1"/>
</dbReference>
<evidence type="ECO:0000313" key="4">
    <source>
        <dbReference type="Proteomes" id="UP001063166"/>
    </source>
</evidence>
<dbReference type="PANTHER" id="PTHR36183">
    <property type="entry name" value="BETA-GLUCURONIDASE"/>
    <property type="match status" value="1"/>
</dbReference>
<evidence type="ECO:0000259" key="2">
    <source>
        <dbReference type="Pfam" id="PF16862"/>
    </source>
</evidence>
<dbReference type="GO" id="GO:0016787">
    <property type="term" value="F:hydrolase activity"/>
    <property type="evidence" value="ECO:0007669"/>
    <property type="project" value="UniProtKB-KW"/>
</dbReference>
<reference evidence="3" key="1">
    <citation type="submission" date="2022-07" db="EMBL/GenBank/DDBJ databases">
        <title>The genome of Lyophyllum shimeji provides insight into the initial evolution of ectomycorrhizal fungal genome.</title>
        <authorList>
            <person name="Kobayashi Y."/>
            <person name="Shibata T."/>
            <person name="Hirakawa H."/>
            <person name="Shigenobu S."/>
            <person name="Nishiyama T."/>
            <person name="Yamada A."/>
            <person name="Hasebe M."/>
            <person name="Kawaguchi M."/>
        </authorList>
    </citation>
    <scope>NUCLEOTIDE SEQUENCE</scope>
    <source>
        <strain evidence="3">AT787</strain>
    </source>
</reference>
<dbReference type="OrthoDB" id="2796951at2759"/>
<feature type="signal peptide" evidence="1">
    <location>
        <begin position="1"/>
        <end position="21"/>
    </location>
</feature>
<comment type="caution">
    <text evidence="3">The sequence shown here is derived from an EMBL/GenBank/DDBJ whole genome shotgun (WGS) entry which is preliminary data.</text>
</comment>
<proteinExistence type="predicted"/>
<gene>
    <name evidence="3" type="ORF">LshimejAT787_0804750</name>
</gene>
<dbReference type="Pfam" id="PF16862">
    <property type="entry name" value="Glyco_hydro_79C"/>
    <property type="match status" value="1"/>
</dbReference>
<feature type="chain" id="PRO_5040238082" evidence="1">
    <location>
        <begin position="22"/>
        <end position="526"/>
    </location>
</feature>
<dbReference type="InterPro" id="IPR017853">
    <property type="entry name" value="GH"/>
</dbReference>
<feature type="domain" description="Beta-glucuronidase C-terminal" evidence="2">
    <location>
        <begin position="421"/>
        <end position="522"/>
    </location>
</feature>
<dbReference type="Gene3D" id="3.20.20.80">
    <property type="entry name" value="Glycosidases"/>
    <property type="match status" value="1"/>
</dbReference>
<accession>A0A9P3PSA8</accession>
<name>A0A9P3PSA8_LYOSH</name>
<dbReference type="SUPFAM" id="SSF51445">
    <property type="entry name" value="(Trans)glycosidases"/>
    <property type="match status" value="1"/>
</dbReference>
<organism evidence="3 4">
    <name type="scientific">Lyophyllum shimeji</name>
    <name type="common">Hon-shimeji</name>
    <name type="synonym">Tricholoma shimeji</name>
    <dbReference type="NCBI Taxonomy" id="47721"/>
    <lineage>
        <taxon>Eukaryota</taxon>
        <taxon>Fungi</taxon>
        <taxon>Dikarya</taxon>
        <taxon>Basidiomycota</taxon>
        <taxon>Agaricomycotina</taxon>
        <taxon>Agaricomycetes</taxon>
        <taxon>Agaricomycetidae</taxon>
        <taxon>Agaricales</taxon>
        <taxon>Tricholomatineae</taxon>
        <taxon>Lyophyllaceae</taxon>
        <taxon>Lyophyllum</taxon>
    </lineage>
</organism>
<keyword evidence="3" id="KW-0378">Hydrolase</keyword>
<evidence type="ECO:0000313" key="3">
    <source>
        <dbReference type="EMBL" id="GLB40604.1"/>
    </source>
</evidence>